<dbReference type="InParanoid" id="A0A3Q3SDI1"/>
<dbReference type="FunCoup" id="A0A3Q3SDI1">
    <property type="interactions" value="856"/>
</dbReference>
<feature type="chain" id="PRO_5030081980" evidence="1">
    <location>
        <begin position="24"/>
        <end position="167"/>
    </location>
</feature>
<organism evidence="3 4">
    <name type="scientific">Mastacembelus armatus</name>
    <name type="common">zig-zag eel</name>
    <dbReference type="NCBI Taxonomy" id="205130"/>
    <lineage>
        <taxon>Eukaryota</taxon>
        <taxon>Metazoa</taxon>
        <taxon>Chordata</taxon>
        <taxon>Craniata</taxon>
        <taxon>Vertebrata</taxon>
        <taxon>Euteleostomi</taxon>
        <taxon>Actinopterygii</taxon>
        <taxon>Neopterygii</taxon>
        <taxon>Teleostei</taxon>
        <taxon>Neoteleostei</taxon>
        <taxon>Acanthomorphata</taxon>
        <taxon>Anabantaria</taxon>
        <taxon>Synbranchiformes</taxon>
        <taxon>Mastacembelidae</taxon>
        <taxon>Mastacembelus</taxon>
    </lineage>
</organism>
<dbReference type="GeneTree" id="ENSGT00940000164599"/>
<dbReference type="Gene3D" id="3.10.100.10">
    <property type="entry name" value="Mannose-Binding Protein A, subunit A"/>
    <property type="match status" value="1"/>
</dbReference>
<evidence type="ECO:0000259" key="2">
    <source>
        <dbReference type="PROSITE" id="PS50041"/>
    </source>
</evidence>
<dbReference type="InterPro" id="IPR050111">
    <property type="entry name" value="C-type_lectin/snaclec_domain"/>
</dbReference>
<evidence type="ECO:0000313" key="4">
    <source>
        <dbReference type="Proteomes" id="UP000261640"/>
    </source>
</evidence>
<dbReference type="STRING" id="205130.ENSMAMP00000022403"/>
<protein>
    <submittedName>
        <fullName evidence="3">Galactose-specific lectin nattectin-like</fullName>
    </submittedName>
</protein>
<dbReference type="Proteomes" id="UP000261640">
    <property type="component" value="Unplaced"/>
</dbReference>
<dbReference type="InterPro" id="IPR016186">
    <property type="entry name" value="C-type_lectin-like/link_sf"/>
</dbReference>
<name>A0A3Q3SDI1_9TELE</name>
<feature type="signal peptide" evidence="1">
    <location>
        <begin position="1"/>
        <end position="23"/>
    </location>
</feature>
<dbReference type="PROSITE" id="PS50041">
    <property type="entry name" value="C_TYPE_LECTIN_2"/>
    <property type="match status" value="1"/>
</dbReference>
<dbReference type="GeneID" id="113145750"/>
<evidence type="ECO:0000256" key="1">
    <source>
        <dbReference type="SAM" id="SignalP"/>
    </source>
</evidence>
<dbReference type="AlphaFoldDB" id="A0A3Q3SDI1"/>
<accession>A0A3Q3SDI1</accession>
<proteinExistence type="predicted"/>
<keyword evidence="4" id="KW-1185">Reference proteome</keyword>
<dbReference type="InterPro" id="IPR001304">
    <property type="entry name" value="C-type_lectin-like"/>
</dbReference>
<dbReference type="Pfam" id="PF00059">
    <property type="entry name" value="Lectin_C"/>
    <property type="match status" value="1"/>
</dbReference>
<dbReference type="PRINTS" id="PR01504">
    <property type="entry name" value="PNCREATITSAP"/>
</dbReference>
<dbReference type="Ensembl" id="ENSMAMT00000022985.2">
    <property type="protein sequence ID" value="ENSMAMP00000022410.2"/>
    <property type="gene ID" value="ENSMAMG00000015089.2"/>
</dbReference>
<dbReference type="OrthoDB" id="441660at2759"/>
<feature type="domain" description="C-type lectin" evidence="2">
    <location>
        <begin position="47"/>
        <end position="164"/>
    </location>
</feature>
<reference evidence="3" key="1">
    <citation type="submission" date="2025-08" db="UniProtKB">
        <authorList>
            <consortium name="Ensembl"/>
        </authorList>
    </citation>
    <scope>IDENTIFICATION</scope>
</reference>
<dbReference type="SMART" id="SM00034">
    <property type="entry name" value="CLECT"/>
    <property type="match status" value="1"/>
</dbReference>
<keyword evidence="1" id="KW-0732">Signal</keyword>
<dbReference type="PANTHER" id="PTHR22803">
    <property type="entry name" value="MANNOSE, PHOSPHOLIPASE, LECTIN RECEPTOR RELATED"/>
    <property type="match status" value="1"/>
</dbReference>
<dbReference type="RefSeq" id="XP_026188592.1">
    <property type="nucleotide sequence ID" value="XM_026332807.1"/>
</dbReference>
<dbReference type="InterPro" id="IPR016187">
    <property type="entry name" value="CTDL_fold"/>
</dbReference>
<evidence type="ECO:0000313" key="3">
    <source>
        <dbReference type="Ensembl" id="ENSMAMP00000022410.2"/>
    </source>
</evidence>
<reference evidence="3" key="2">
    <citation type="submission" date="2025-09" db="UniProtKB">
        <authorList>
            <consortium name="Ensembl"/>
        </authorList>
    </citation>
    <scope>IDENTIFICATION</scope>
</reference>
<dbReference type="SUPFAM" id="SSF56436">
    <property type="entry name" value="C-type lectin-like"/>
    <property type="match status" value="1"/>
</dbReference>
<sequence>MASHLYFIVVLCLTAGLWTRTMAQESEVDEDDYEVCCVKCPPGWTQFGDNCYIFYFNAKDWADAEVSCISVGGNLASIHTQDQYNFVTEMISRSTGSAARTWIGGHDAVKEGVWLWSNGEKFDFTFWAKGEPNNVGQNEDCLELNYQGKPNDCDCKFKNPYVCSMRL</sequence>